<keyword evidence="4" id="KW-1185">Reference proteome</keyword>
<feature type="compositionally biased region" description="Basic and acidic residues" evidence="2">
    <location>
        <begin position="83"/>
        <end position="94"/>
    </location>
</feature>
<feature type="coiled-coil region" evidence="1">
    <location>
        <begin position="106"/>
        <end position="133"/>
    </location>
</feature>
<evidence type="ECO:0000313" key="4">
    <source>
        <dbReference type="Proteomes" id="UP000308768"/>
    </source>
</evidence>
<feature type="compositionally biased region" description="Acidic residues" evidence="2">
    <location>
        <begin position="23"/>
        <end position="38"/>
    </location>
</feature>
<evidence type="ECO:0000313" key="3">
    <source>
        <dbReference type="EMBL" id="TKA73644.1"/>
    </source>
</evidence>
<evidence type="ECO:0000256" key="1">
    <source>
        <dbReference type="SAM" id="Coils"/>
    </source>
</evidence>
<dbReference type="AlphaFoldDB" id="A0A4U0XAE7"/>
<accession>A0A4U0XAE7</accession>
<evidence type="ECO:0000256" key="2">
    <source>
        <dbReference type="SAM" id="MobiDB-lite"/>
    </source>
</evidence>
<dbReference type="EMBL" id="NAJN01000416">
    <property type="protein sequence ID" value="TKA73644.1"/>
    <property type="molecule type" value="Genomic_DNA"/>
</dbReference>
<reference evidence="3 4" key="1">
    <citation type="submission" date="2017-03" db="EMBL/GenBank/DDBJ databases">
        <title>Genomes of endolithic fungi from Antarctica.</title>
        <authorList>
            <person name="Coleine C."/>
            <person name="Masonjones S."/>
            <person name="Stajich J.E."/>
        </authorList>
    </citation>
    <scope>NUCLEOTIDE SEQUENCE [LARGE SCALE GENOMIC DNA]</scope>
    <source>
        <strain evidence="3 4">CCFEE 5187</strain>
    </source>
</reference>
<proteinExistence type="predicted"/>
<keyword evidence="1" id="KW-0175">Coiled coil</keyword>
<name>A0A4U0XAE7_9PEZI</name>
<sequence>MPGRRVKGLTTPVREPPPHEPAEDNEDTEMGDTSEADQEGSNRANKRKSESPHKARPVPALESDTESVIEVAAGRRTRKPSQKVRDNQVAHEELQETSQSEVLAVLKELNRRVIAMEEKEEAYRARASELEEAHRGEVKKLEDLPSPALHQPEDVASVVQYFFVITRRAFSKDLAAVVPTGEQGLQGTSITLDLKSLDKEITLECDTTVKMRDRVEKALRSIRGLEQLEIRDFKMWHTSATVKVARVLVSKEEEGPIRQNASEWIPAHLKGARLIGPKWYSLKAGRHKGKFSAPNKE</sequence>
<dbReference type="Proteomes" id="UP000308768">
    <property type="component" value="Unassembled WGS sequence"/>
</dbReference>
<gene>
    <name evidence="3" type="ORF">B0A49_09878</name>
</gene>
<organism evidence="3 4">
    <name type="scientific">Cryomyces minteri</name>
    <dbReference type="NCBI Taxonomy" id="331657"/>
    <lineage>
        <taxon>Eukaryota</taxon>
        <taxon>Fungi</taxon>
        <taxon>Dikarya</taxon>
        <taxon>Ascomycota</taxon>
        <taxon>Pezizomycotina</taxon>
        <taxon>Dothideomycetes</taxon>
        <taxon>Dothideomycetes incertae sedis</taxon>
        <taxon>Cryomyces</taxon>
    </lineage>
</organism>
<feature type="region of interest" description="Disordered" evidence="2">
    <location>
        <begin position="1"/>
        <end position="95"/>
    </location>
</feature>
<comment type="caution">
    <text evidence="3">The sequence shown here is derived from an EMBL/GenBank/DDBJ whole genome shotgun (WGS) entry which is preliminary data.</text>
</comment>
<protein>
    <submittedName>
        <fullName evidence="3">Uncharacterized protein</fullName>
    </submittedName>
</protein>